<dbReference type="PANTHER" id="PTHR38434">
    <property type="entry name" value="BLL2549 PROTEIN"/>
    <property type="match status" value="1"/>
</dbReference>
<feature type="coiled-coil region" evidence="1">
    <location>
        <begin position="16"/>
        <end position="50"/>
    </location>
</feature>
<dbReference type="InterPro" id="IPR019286">
    <property type="entry name" value="DUF2339_TM"/>
</dbReference>
<keyword evidence="3" id="KW-0472">Membrane</keyword>
<feature type="transmembrane region" description="Helical" evidence="3">
    <location>
        <begin position="193"/>
        <end position="213"/>
    </location>
</feature>
<organism evidence="5 7">
    <name type="scientific">Moraxella equi</name>
    <dbReference type="NCBI Taxonomy" id="60442"/>
    <lineage>
        <taxon>Bacteria</taxon>
        <taxon>Pseudomonadati</taxon>
        <taxon>Pseudomonadota</taxon>
        <taxon>Gammaproteobacteria</taxon>
        <taxon>Moraxellales</taxon>
        <taxon>Moraxellaceae</taxon>
        <taxon>Moraxella</taxon>
    </lineage>
</organism>
<feature type="transmembrane region" description="Helical" evidence="3">
    <location>
        <begin position="1007"/>
        <end position="1027"/>
    </location>
</feature>
<feature type="transmembrane region" description="Helical" evidence="3">
    <location>
        <begin position="795"/>
        <end position="813"/>
    </location>
</feature>
<dbReference type="RefSeq" id="WP_079324025.1">
    <property type="nucleotide sequence ID" value="NZ_MXAP01000012.1"/>
</dbReference>
<feature type="transmembrane region" description="Helical" evidence="3">
    <location>
        <begin position="769"/>
        <end position="789"/>
    </location>
</feature>
<keyword evidence="3" id="KW-0812">Transmembrane</keyword>
<dbReference type="PANTHER" id="PTHR38434:SF1">
    <property type="entry name" value="BLL2549 PROTEIN"/>
    <property type="match status" value="1"/>
</dbReference>
<evidence type="ECO:0000313" key="5">
    <source>
        <dbReference type="EMBL" id="STZ04489.1"/>
    </source>
</evidence>
<feature type="transmembrane region" description="Helical" evidence="3">
    <location>
        <begin position="488"/>
        <end position="505"/>
    </location>
</feature>
<feature type="transmembrane region" description="Helical" evidence="3">
    <location>
        <begin position="825"/>
        <end position="844"/>
    </location>
</feature>
<evidence type="ECO:0000256" key="1">
    <source>
        <dbReference type="SAM" id="Coils"/>
    </source>
</evidence>
<sequence>MAVFATIVIIVLFIMVLGHKSQIDTLGERLDELQNEINRLYKELDRQKHANDLRHKASLNHTIAHTPAPSTPNTFPTSDPLANISPTVSHQPPQSLSEPLPEWTATPFSPTTDNHTEIPSHTTEQTNQPTEPINTQPLGQTEPITTPSLPTNPKGKARPHFKKKIKPTKRPEPMSVIQPVLAWFGKGNPILKVGIVVLFLGLAFLLKLASHYIETPLWLRYLAVGVSGLIATGVGLRLTQKRRDYGLILQGFGLAVMYLTTLASLKLAHLLSPTTAFVLMVLAVVAKIALAVRQDAKILAQIALLGGLATPLLTATGSNNYLALFAYLATLNTGITVIANWRAWRSLNAISVTGTFFIAFLWQGGLDDGERLGAWLASTAFGVYHLALYGYMVCAYSRTCTNEQLPSLANDAPLAVIFEHYIKSGLQAGKVDAGVLFGSALAGFLFLYNAVTLVGDKATMLMAFGLAGLYVVFALLTKTNKDNEPTLAYALWLLTGLFVALGIGLGFDGRLAIGLWALQGALVYAFGLRQQAVQVRCFALLLFVLSAILWFGEYHDSYGEHILAGNGLGSDYGTLWQVLAGFLVYGLWNNWQGADKSARWETSVQNIGLGLTLTHVLILPSLWFGELATTWVLIVGLILLGVWAYRTCNKVVAVVAPVACAWTLIYAIDLLNNIGIVTLSSGLAMLILAGALHLNPHQETKRSPLLLWSGVLTILFGLAGLMTGFGSLLENRIINNNLHFGWSLWASFAVLAVFVKVAKVITNRHWHALALISLSFMLLMALTLINTVLESPTTLALAVLGIASVGLGAIIIASQTLRPLWANRVHFANLALVLGVASLMLAQSPLESLAHLWGVASLILLGAVLFVPYFGRFANAYQKWGVLLCLSVASLWLVDVAVSQPVAIGSRLPVINAVDMVQLGLAVLFVKALNTQAMSLYRSLLIKAGAVLVWLCVSAVVVRTWHFYGGVAWDFGAFFGDFGIQTSLSLLWAVMGIGLMMTGTKREARSLWVVGVSLIGVVVGKLFLIDLGNSGGVARIVSFIGVGLGLLLVGWFAPAPPKGEH</sequence>
<keyword evidence="1" id="KW-0175">Coiled coil</keyword>
<feature type="transmembrane region" description="Helical" evidence="3">
    <location>
        <begin position="372"/>
        <end position="394"/>
    </location>
</feature>
<reference evidence="4 6" key="1">
    <citation type="submission" date="2017-03" db="EMBL/GenBank/DDBJ databases">
        <title>Draft genome sequence of Moraxella equi CCUG 4950T type strain.</title>
        <authorList>
            <person name="Salva-Serra F."/>
            <person name="Engstrom-Jakobsson H."/>
            <person name="Thorell K."/>
            <person name="Jaen-Luchoro D."/>
            <person name="Gonzales-Siles L."/>
            <person name="Karlsson R."/>
            <person name="Yazdan S."/>
            <person name="Boulund F."/>
            <person name="Johnning A."/>
            <person name="Engstrand L."/>
            <person name="Kristiansson E."/>
            <person name="Moore E."/>
        </authorList>
    </citation>
    <scope>NUCLEOTIDE SEQUENCE [LARGE SCALE GENOMIC DNA]</scope>
    <source>
        <strain evidence="4 6">CCUG 4950</strain>
    </source>
</reference>
<gene>
    <name evidence="4" type="ORF">B5J93_01105</name>
    <name evidence="5" type="ORF">NCTC11012_02771</name>
</gene>
<feature type="transmembrane region" description="Helical" evidence="3">
    <location>
        <begin position="511"/>
        <end position="528"/>
    </location>
</feature>
<feature type="compositionally biased region" description="Polar residues" evidence="2">
    <location>
        <begin position="84"/>
        <end position="97"/>
    </location>
</feature>
<feature type="transmembrane region" description="Helical" evidence="3">
    <location>
        <begin position="321"/>
        <end position="340"/>
    </location>
</feature>
<evidence type="ECO:0000313" key="7">
    <source>
        <dbReference type="Proteomes" id="UP000254618"/>
    </source>
</evidence>
<dbReference type="EMBL" id="UGQF01000001">
    <property type="protein sequence ID" value="STZ04489.1"/>
    <property type="molecule type" value="Genomic_DNA"/>
</dbReference>
<name>A0A378QU93_9GAMM</name>
<feature type="transmembrane region" description="Helical" evidence="3">
    <location>
        <begin position="219"/>
        <end position="238"/>
    </location>
</feature>
<reference evidence="5 7" key="2">
    <citation type="submission" date="2018-06" db="EMBL/GenBank/DDBJ databases">
        <authorList>
            <consortium name="Pathogen Informatics"/>
            <person name="Doyle S."/>
        </authorList>
    </citation>
    <scope>NUCLEOTIDE SEQUENCE [LARGE SCALE GENOMIC DNA]</scope>
    <source>
        <strain evidence="5 7">NCTC11012</strain>
    </source>
</reference>
<feature type="region of interest" description="Disordered" evidence="2">
    <location>
        <begin position="63"/>
        <end position="169"/>
    </location>
</feature>
<feature type="transmembrane region" description="Helical" evidence="3">
    <location>
        <begin position="882"/>
        <end position="904"/>
    </location>
</feature>
<dbReference type="Proteomes" id="UP000254618">
    <property type="component" value="Unassembled WGS sequence"/>
</dbReference>
<keyword evidence="6" id="KW-1185">Reference proteome</keyword>
<dbReference type="Pfam" id="PF10101">
    <property type="entry name" value="DUF2339"/>
    <property type="match status" value="1"/>
</dbReference>
<feature type="transmembrane region" description="Helical" evidence="3">
    <location>
        <begin position="245"/>
        <end position="265"/>
    </location>
</feature>
<feature type="compositionally biased region" description="Polar residues" evidence="2">
    <location>
        <begin position="106"/>
        <end position="151"/>
    </location>
</feature>
<feature type="transmembrane region" description="Helical" evidence="3">
    <location>
        <begin position="941"/>
        <end position="961"/>
    </location>
</feature>
<dbReference type="EMBL" id="MXAP01000012">
    <property type="protein sequence ID" value="OPH40030.1"/>
    <property type="molecule type" value="Genomic_DNA"/>
</dbReference>
<proteinExistence type="predicted"/>
<evidence type="ECO:0000256" key="2">
    <source>
        <dbReference type="SAM" id="MobiDB-lite"/>
    </source>
</evidence>
<feature type="transmembrane region" description="Helical" evidence="3">
    <location>
        <begin position="433"/>
        <end position="451"/>
    </location>
</feature>
<feature type="transmembrane region" description="Helical" evidence="3">
    <location>
        <begin position="457"/>
        <end position="476"/>
    </location>
</feature>
<keyword evidence="3" id="KW-1133">Transmembrane helix</keyword>
<feature type="transmembrane region" description="Helical" evidence="3">
    <location>
        <begin position="674"/>
        <end position="694"/>
    </location>
</feature>
<feature type="transmembrane region" description="Helical" evidence="3">
    <location>
        <begin position="910"/>
        <end position="929"/>
    </location>
</feature>
<feature type="transmembrane region" description="Helical" evidence="3">
    <location>
        <begin position="298"/>
        <end position="315"/>
    </location>
</feature>
<accession>A0A378QU93</accession>
<evidence type="ECO:0000313" key="4">
    <source>
        <dbReference type="EMBL" id="OPH40030.1"/>
    </source>
</evidence>
<evidence type="ECO:0000313" key="6">
    <source>
        <dbReference type="Proteomes" id="UP000190777"/>
    </source>
</evidence>
<evidence type="ECO:0000256" key="3">
    <source>
        <dbReference type="SAM" id="Phobius"/>
    </source>
</evidence>
<feature type="transmembrane region" description="Helical" evidence="3">
    <location>
        <begin position="603"/>
        <end position="622"/>
    </location>
</feature>
<feature type="transmembrane region" description="Helical" evidence="3">
    <location>
        <begin position="535"/>
        <end position="552"/>
    </location>
</feature>
<feature type="transmembrane region" description="Helical" evidence="3">
    <location>
        <begin position="347"/>
        <end position="366"/>
    </location>
</feature>
<dbReference type="Proteomes" id="UP000190777">
    <property type="component" value="Unassembled WGS sequence"/>
</dbReference>
<feature type="transmembrane region" description="Helical" evidence="3">
    <location>
        <begin position="651"/>
        <end position="668"/>
    </location>
</feature>
<feature type="transmembrane region" description="Helical" evidence="3">
    <location>
        <begin position="740"/>
        <end position="757"/>
    </location>
</feature>
<feature type="compositionally biased region" description="Basic residues" evidence="2">
    <location>
        <begin position="155"/>
        <end position="168"/>
    </location>
</feature>
<feature type="transmembrane region" description="Helical" evidence="3">
    <location>
        <begin position="1033"/>
        <end position="1053"/>
    </location>
</feature>
<dbReference type="AlphaFoldDB" id="A0A378QU93"/>
<feature type="transmembrane region" description="Helical" evidence="3">
    <location>
        <begin position="706"/>
        <end position="728"/>
    </location>
</feature>
<feature type="transmembrane region" description="Helical" evidence="3">
    <location>
        <begin position="973"/>
        <end position="995"/>
    </location>
</feature>
<feature type="transmembrane region" description="Helical" evidence="3">
    <location>
        <begin position="271"/>
        <end position="291"/>
    </location>
</feature>
<feature type="transmembrane region" description="Helical" evidence="3">
    <location>
        <begin position="572"/>
        <end position="591"/>
    </location>
</feature>
<feature type="transmembrane region" description="Helical" evidence="3">
    <location>
        <begin position="628"/>
        <end position="644"/>
    </location>
</feature>
<protein>
    <submittedName>
        <fullName evidence="5">Predicted membrane protein</fullName>
    </submittedName>
</protein>
<feature type="transmembrane region" description="Helical" evidence="3">
    <location>
        <begin position="850"/>
        <end position="870"/>
    </location>
</feature>